<accession>A0A9P0YCH7</accession>
<organism evidence="1 2">
    <name type="scientific">Cuscuta europaea</name>
    <name type="common">European dodder</name>
    <dbReference type="NCBI Taxonomy" id="41803"/>
    <lineage>
        <taxon>Eukaryota</taxon>
        <taxon>Viridiplantae</taxon>
        <taxon>Streptophyta</taxon>
        <taxon>Embryophyta</taxon>
        <taxon>Tracheophyta</taxon>
        <taxon>Spermatophyta</taxon>
        <taxon>Magnoliopsida</taxon>
        <taxon>eudicotyledons</taxon>
        <taxon>Gunneridae</taxon>
        <taxon>Pentapetalae</taxon>
        <taxon>asterids</taxon>
        <taxon>lamiids</taxon>
        <taxon>Solanales</taxon>
        <taxon>Convolvulaceae</taxon>
        <taxon>Cuscuteae</taxon>
        <taxon>Cuscuta</taxon>
        <taxon>Cuscuta subgen. Cuscuta</taxon>
    </lineage>
</organism>
<dbReference type="AlphaFoldDB" id="A0A9P0YCH7"/>
<dbReference type="EMBL" id="CAMAPE010000001">
    <property type="protein sequence ID" value="CAH9050203.1"/>
    <property type="molecule type" value="Genomic_DNA"/>
</dbReference>
<gene>
    <name evidence="1" type="ORF">CEURO_LOCUS25</name>
</gene>
<reference evidence="1" key="1">
    <citation type="submission" date="2022-07" db="EMBL/GenBank/DDBJ databases">
        <authorList>
            <person name="Macas J."/>
            <person name="Novak P."/>
            <person name="Neumann P."/>
        </authorList>
    </citation>
    <scope>NUCLEOTIDE SEQUENCE</scope>
</reference>
<protein>
    <recommendedName>
        <fullName evidence="3">Reverse transcriptase zinc-binding domain-containing protein</fullName>
    </recommendedName>
</protein>
<evidence type="ECO:0008006" key="3">
    <source>
        <dbReference type="Google" id="ProtNLM"/>
    </source>
</evidence>
<proteinExistence type="predicted"/>
<dbReference type="Proteomes" id="UP001152484">
    <property type="component" value="Unassembled WGS sequence"/>
</dbReference>
<dbReference type="OrthoDB" id="1692599at2759"/>
<keyword evidence="2" id="KW-1185">Reference proteome</keyword>
<sequence length="156" mass="17946">MARFKMVLNPSICPLCRAHSDSVDHVFYSCDKVKSVWDYFMGILGIPTLHQTISIRQIFISWWLKAGSKKLEGIFKHCLPGIICWQIWKSYFALVWGSEDTCPTSVFLISQIKVFTQNWVRGFSSIKQTKVGEVLYEEGLIPLSFRLPRPTIQATL</sequence>
<name>A0A9P0YCH7_CUSEU</name>
<evidence type="ECO:0000313" key="2">
    <source>
        <dbReference type="Proteomes" id="UP001152484"/>
    </source>
</evidence>
<comment type="caution">
    <text evidence="1">The sequence shown here is derived from an EMBL/GenBank/DDBJ whole genome shotgun (WGS) entry which is preliminary data.</text>
</comment>
<evidence type="ECO:0000313" key="1">
    <source>
        <dbReference type="EMBL" id="CAH9050203.1"/>
    </source>
</evidence>